<name>A0A8T0W6A9_PANVG</name>
<protein>
    <submittedName>
        <fullName evidence="2">Uncharacterized protein</fullName>
    </submittedName>
</protein>
<feature type="compositionally biased region" description="Polar residues" evidence="1">
    <location>
        <begin position="1"/>
        <end position="23"/>
    </location>
</feature>
<gene>
    <name evidence="2" type="ORF">PVAP13_2KG332068</name>
</gene>
<accession>A0A8T0W6A9</accession>
<comment type="caution">
    <text evidence="2">The sequence shown here is derived from an EMBL/GenBank/DDBJ whole genome shotgun (WGS) entry which is preliminary data.</text>
</comment>
<organism evidence="2 3">
    <name type="scientific">Panicum virgatum</name>
    <name type="common">Blackwell switchgrass</name>
    <dbReference type="NCBI Taxonomy" id="38727"/>
    <lineage>
        <taxon>Eukaryota</taxon>
        <taxon>Viridiplantae</taxon>
        <taxon>Streptophyta</taxon>
        <taxon>Embryophyta</taxon>
        <taxon>Tracheophyta</taxon>
        <taxon>Spermatophyta</taxon>
        <taxon>Magnoliopsida</taxon>
        <taxon>Liliopsida</taxon>
        <taxon>Poales</taxon>
        <taxon>Poaceae</taxon>
        <taxon>PACMAD clade</taxon>
        <taxon>Panicoideae</taxon>
        <taxon>Panicodae</taxon>
        <taxon>Paniceae</taxon>
        <taxon>Panicinae</taxon>
        <taxon>Panicum</taxon>
        <taxon>Panicum sect. Hiantes</taxon>
    </lineage>
</organism>
<reference evidence="2 3" key="1">
    <citation type="submission" date="2020-05" db="EMBL/GenBank/DDBJ databases">
        <title>WGS assembly of Panicum virgatum.</title>
        <authorList>
            <person name="Lovell J.T."/>
            <person name="Jenkins J."/>
            <person name="Shu S."/>
            <person name="Juenger T.E."/>
            <person name="Schmutz J."/>
        </authorList>
    </citation>
    <scope>NUCLEOTIDE SEQUENCE [LARGE SCALE GENOMIC DNA]</scope>
    <source>
        <strain evidence="2">AP13</strain>
        <strain evidence="3">cv. AP13</strain>
    </source>
</reference>
<feature type="region of interest" description="Disordered" evidence="1">
    <location>
        <begin position="1"/>
        <end position="80"/>
    </location>
</feature>
<dbReference type="EMBL" id="CM029039">
    <property type="protein sequence ID" value="KAG2643100.1"/>
    <property type="molecule type" value="Genomic_DNA"/>
</dbReference>
<evidence type="ECO:0000256" key="1">
    <source>
        <dbReference type="SAM" id="MobiDB-lite"/>
    </source>
</evidence>
<feature type="compositionally biased region" description="Low complexity" evidence="1">
    <location>
        <begin position="71"/>
        <end position="80"/>
    </location>
</feature>
<dbReference type="EMBL" id="CM029039">
    <property type="protein sequence ID" value="KAG2643102.1"/>
    <property type="molecule type" value="Genomic_DNA"/>
</dbReference>
<dbReference type="Proteomes" id="UP000823388">
    <property type="component" value="Chromosome 2K"/>
</dbReference>
<proteinExistence type="predicted"/>
<feature type="compositionally biased region" description="Low complexity" evidence="1">
    <location>
        <begin position="140"/>
        <end position="154"/>
    </location>
</feature>
<dbReference type="AlphaFoldDB" id="A0A8T0W6A9"/>
<keyword evidence="3" id="KW-1185">Reference proteome</keyword>
<feature type="non-terminal residue" evidence="2">
    <location>
        <position position="1"/>
    </location>
</feature>
<feature type="region of interest" description="Disordered" evidence="1">
    <location>
        <begin position="106"/>
        <end position="164"/>
    </location>
</feature>
<evidence type="ECO:0000313" key="3">
    <source>
        <dbReference type="Proteomes" id="UP000823388"/>
    </source>
</evidence>
<sequence>STLARSCTLSSPNLPAAAQSTPLPNLIRARSAVSPNSWARSTPPRVRCSSPKSIPRRLHPPFTGAGDRAAPRATASRSRAAARPLLLSQINSAPLPDPLRLASARLSPERETGQPRRPPRPGAAASTHGCRTRETERPRATSASRSHAAHGTRSCAAHESRTRETGRLRAAIASRSCAAHASRALLVAGFLSSLVPLIVPGSKPYPADQCCIRRWCP</sequence>
<dbReference type="EMBL" id="CM029039">
    <property type="protein sequence ID" value="KAG2643101.1"/>
    <property type="molecule type" value="Genomic_DNA"/>
</dbReference>
<evidence type="ECO:0000313" key="2">
    <source>
        <dbReference type="EMBL" id="KAG2643100.1"/>
    </source>
</evidence>